<evidence type="ECO:0000256" key="1">
    <source>
        <dbReference type="ARBA" id="ARBA00023115"/>
    </source>
</evidence>
<dbReference type="InterPro" id="IPR029063">
    <property type="entry name" value="SAM-dependent_MTases_sf"/>
</dbReference>
<evidence type="ECO:0000313" key="4">
    <source>
        <dbReference type="Proteomes" id="UP000602653"/>
    </source>
</evidence>
<evidence type="ECO:0000313" key="3">
    <source>
        <dbReference type="EMBL" id="QRV02765.1"/>
    </source>
</evidence>
<protein>
    <submittedName>
        <fullName evidence="3">Fused MFS/spermidine synthase</fullName>
    </submittedName>
</protein>
<sequence>MARRTRIDTFDTASSTIRIDTRENLRTLFIDDAESSAIDLSDPTHLEFEYMQHIRVAVDASFPGNGGLRVLHLGGAGCALARCFAALRPRSRQLAIEIDPELATIARAHFDLPASPALRIRTQDARTTLDTNSGKWQVIVRDTFMDGVIPQHMATVEAYIQAARLLAEDGIYCVNIADRQILPSLYREVGAASGSFAHLAAITDPAIMKKRRYGNVILLASHSPIAHDDINRALRKLPMPAQVVSGESLLRQSNGYTPLTDQGIGWPSSPDPASD</sequence>
<dbReference type="NCBIfam" id="NF037959">
    <property type="entry name" value="MFS_SpdSyn"/>
    <property type="match status" value="1"/>
</dbReference>
<keyword evidence="1" id="KW-0620">Polyamine biosynthesis</keyword>
<proteinExistence type="predicted"/>
<gene>
    <name evidence="3" type="ORF">JTE88_03255</name>
</gene>
<dbReference type="PANTHER" id="PTHR43317">
    <property type="entry name" value="THERMOSPERMINE SYNTHASE ACAULIS5"/>
    <property type="match status" value="1"/>
</dbReference>
<reference evidence="3 4" key="1">
    <citation type="submission" date="2021-02" db="EMBL/GenBank/DDBJ databases">
        <title>Complete Genome Sequence of Arcanobacterium phocisimile strain DSM 26142T from a harbour seal.</title>
        <authorList>
            <person name="Borowiak M."/>
            <person name="Alssahen M."/>
            <person name="Malorny B."/>
            <person name="Laemmler C."/>
            <person name="Siebert U."/>
            <person name="Ploetz M."/>
            <person name="Abdulmawjood A."/>
        </authorList>
    </citation>
    <scope>NUCLEOTIDE SEQUENCE [LARGE SCALE GENOMIC DNA]</scope>
    <source>
        <strain evidence="3 4">DSM 26142</strain>
    </source>
</reference>
<evidence type="ECO:0000256" key="2">
    <source>
        <dbReference type="SAM" id="MobiDB-lite"/>
    </source>
</evidence>
<dbReference type="RefSeq" id="WP_204425354.1">
    <property type="nucleotide sequence ID" value="NZ_CP070228.1"/>
</dbReference>
<organism evidence="3 4">
    <name type="scientific">Arcanobacterium phocisimile</name>
    <dbReference type="NCBI Taxonomy" id="1302235"/>
    <lineage>
        <taxon>Bacteria</taxon>
        <taxon>Bacillati</taxon>
        <taxon>Actinomycetota</taxon>
        <taxon>Actinomycetes</taxon>
        <taxon>Actinomycetales</taxon>
        <taxon>Actinomycetaceae</taxon>
        <taxon>Arcanobacterium</taxon>
    </lineage>
</organism>
<keyword evidence="4" id="KW-1185">Reference proteome</keyword>
<dbReference type="Proteomes" id="UP000602653">
    <property type="component" value="Chromosome"/>
</dbReference>
<accession>A0ABX7IKX7</accession>
<dbReference type="EMBL" id="CP070228">
    <property type="protein sequence ID" value="QRV02765.1"/>
    <property type="molecule type" value="Genomic_DNA"/>
</dbReference>
<dbReference type="SUPFAM" id="SSF53335">
    <property type="entry name" value="S-adenosyl-L-methionine-dependent methyltransferases"/>
    <property type="match status" value="1"/>
</dbReference>
<name>A0ABX7IKX7_9ACTO</name>
<dbReference type="Gene3D" id="3.40.50.150">
    <property type="entry name" value="Vaccinia Virus protein VP39"/>
    <property type="match status" value="1"/>
</dbReference>
<dbReference type="CDD" id="cd02440">
    <property type="entry name" value="AdoMet_MTases"/>
    <property type="match status" value="1"/>
</dbReference>
<dbReference type="PANTHER" id="PTHR43317:SF1">
    <property type="entry name" value="THERMOSPERMINE SYNTHASE ACAULIS5"/>
    <property type="match status" value="1"/>
</dbReference>
<feature type="region of interest" description="Disordered" evidence="2">
    <location>
        <begin position="256"/>
        <end position="275"/>
    </location>
</feature>